<dbReference type="AlphaFoldDB" id="A0A183GMV1"/>
<sequence length="83" mass="9644">MNQCEIRVFYLCEWKSGHNVAAAARDINAALGEHFVKERAIRPYFERYRSGDEGLEGEERGRPPSHHNEDELKAMGKWIRVTL</sequence>
<dbReference type="Proteomes" id="UP000050761">
    <property type="component" value="Unassembled WGS sequence"/>
</dbReference>
<feature type="region of interest" description="Disordered" evidence="1">
    <location>
        <begin position="52"/>
        <end position="71"/>
    </location>
</feature>
<feature type="domain" description="Mos1 transposase HTH" evidence="2">
    <location>
        <begin position="6"/>
        <end position="52"/>
    </location>
</feature>
<dbReference type="Pfam" id="PF17906">
    <property type="entry name" value="HTH_48"/>
    <property type="match status" value="1"/>
</dbReference>
<dbReference type="WBParaSite" id="HPBE_0002402101-mRNA-1">
    <property type="protein sequence ID" value="HPBE_0002402101-mRNA-1"/>
    <property type="gene ID" value="HPBE_0002402101"/>
</dbReference>
<protein>
    <submittedName>
        <fullName evidence="5">HTH_48 domain-containing protein</fullName>
    </submittedName>
</protein>
<evidence type="ECO:0000313" key="5">
    <source>
        <dbReference type="WBParaSite" id="HPBE_0002402101-mRNA-1"/>
    </source>
</evidence>
<accession>A0A183GMV1</accession>
<evidence type="ECO:0000256" key="1">
    <source>
        <dbReference type="SAM" id="MobiDB-lite"/>
    </source>
</evidence>
<reference evidence="5" key="2">
    <citation type="submission" date="2019-09" db="UniProtKB">
        <authorList>
            <consortium name="WormBaseParasite"/>
        </authorList>
    </citation>
    <scope>IDENTIFICATION</scope>
</reference>
<evidence type="ECO:0000313" key="3">
    <source>
        <dbReference type="EMBL" id="VDP42424.1"/>
    </source>
</evidence>
<accession>A0A3P8ECR9</accession>
<organism evidence="4 5">
    <name type="scientific">Heligmosomoides polygyrus</name>
    <name type="common">Parasitic roundworm</name>
    <dbReference type="NCBI Taxonomy" id="6339"/>
    <lineage>
        <taxon>Eukaryota</taxon>
        <taxon>Metazoa</taxon>
        <taxon>Ecdysozoa</taxon>
        <taxon>Nematoda</taxon>
        <taxon>Chromadorea</taxon>
        <taxon>Rhabditida</taxon>
        <taxon>Rhabditina</taxon>
        <taxon>Rhabditomorpha</taxon>
        <taxon>Strongyloidea</taxon>
        <taxon>Heligmosomidae</taxon>
        <taxon>Heligmosomoides</taxon>
    </lineage>
</organism>
<dbReference type="EMBL" id="UZAH01035742">
    <property type="protein sequence ID" value="VDP42424.1"/>
    <property type="molecule type" value="Genomic_DNA"/>
</dbReference>
<name>A0A183GMV1_HELPZ</name>
<proteinExistence type="predicted"/>
<evidence type="ECO:0000259" key="2">
    <source>
        <dbReference type="Pfam" id="PF17906"/>
    </source>
</evidence>
<gene>
    <name evidence="3" type="ORF">HPBE_LOCUS24020</name>
</gene>
<dbReference type="InterPro" id="IPR041426">
    <property type="entry name" value="Mos1_HTH"/>
</dbReference>
<evidence type="ECO:0000313" key="4">
    <source>
        <dbReference type="Proteomes" id="UP000050761"/>
    </source>
</evidence>
<dbReference type="Gene3D" id="1.10.10.1450">
    <property type="match status" value="1"/>
</dbReference>
<reference evidence="3 4" key="1">
    <citation type="submission" date="2018-11" db="EMBL/GenBank/DDBJ databases">
        <authorList>
            <consortium name="Pathogen Informatics"/>
        </authorList>
    </citation>
    <scope>NUCLEOTIDE SEQUENCE [LARGE SCALE GENOMIC DNA]</scope>
</reference>
<keyword evidence="4" id="KW-1185">Reference proteome</keyword>